<dbReference type="Proteomes" id="UP000265926">
    <property type="component" value="Unassembled WGS sequence"/>
</dbReference>
<evidence type="ECO:0000313" key="2">
    <source>
        <dbReference type="Proteomes" id="UP000265926"/>
    </source>
</evidence>
<evidence type="ECO:0008006" key="3">
    <source>
        <dbReference type="Google" id="ProtNLM"/>
    </source>
</evidence>
<evidence type="ECO:0000313" key="1">
    <source>
        <dbReference type="EMBL" id="RIJ47169.1"/>
    </source>
</evidence>
<reference evidence="1 2" key="1">
    <citation type="submission" date="2018-08" db="EMBL/GenBank/DDBJ databases">
        <title>Pallidiluteibacterium maritimus gen. nov., sp. nov., isolated from coastal sediment.</title>
        <authorList>
            <person name="Zhou L.Y."/>
        </authorList>
    </citation>
    <scope>NUCLEOTIDE SEQUENCE [LARGE SCALE GENOMIC DNA]</scope>
    <source>
        <strain evidence="1 2">XSD2</strain>
    </source>
</reference>
<keyword evidence="2" id="KW-1185">Reference proteome</keyword>
<gene>
    <name evidence="1" type="ORF">D1614_15535</name>
</gene>
<organism evidence="1 2">
    <name type="scientific">Maribellus luteus</name>
    <dbReference type="NCBI Taxonomy" id="2305463"/>
    <lineage>
        <taxon>Bacteria</taxon>
        <taxon>Pseudomonadati</taxon>
        <taxon>Bacteroidota</taxon>
        <taxon>Bacteroidia</taxon>
        <taxon>Marinilabiliales</taxon>
        <taxon>Prolixibacteraceae</taxon>
        <taxon>Maribellus</taxon>
    </lineage>
</organism>
<proteinExistence type="predicted"/>
<dbReference type="EMBL" id="QWGR01000009">
    <property type="protein sequence ID" value="RIJ47169.1"/>
    <property type="molecule type" value="Genomic_DNA"/>
</dbReference>
<dbReference type="AlphaFoldDB" id="A0A399SWR8"/>
<sequence>MIRNPKIISQNNFSTKGLVFLLICIVFFGSEAVFATDLNVTKTSLKISNDAGVAINGSLKINSNVLFNNSGNIYCTSGGTLELNSSIQGSGNFYLYGDEDYSVSGSSALVSNLYLSRKGTTYINSRFLVSNSLHLTSGLIDVLPGSELYVENLSADAISCSDDLNSESYVIGTISRNVNPFDTYFFPVGDNNGIRSFYIESCSSLDKISVSYLPDIETTWNAAQTEVSLTLPGGWQVDTENATTAFIPGMSLFGVDESEKYSLSVLNISDLEVLPPKFVMDFNSVLTRDMLYLSTNTPNNSGLLALGQLGKITNPGIENEGPKLVNFLVVNGTARSTFEVPGINNYKQITLKVFSRHGNLVYESGNYKNDFDAINYKEGTYFYEMNLENLEGEKILMRNIIEIVGRN</sequence>
<protein>
    <recommendedName>
        <fullName evidence="3">Gliding motility-associated C-terminal domain-containing protein</fullName>
    </recommendedName>
</protein>
<comment type="caution">
    <text evidence="1">The sequence shown here is derived from an EMBL/GenBank/DDBJ whole genome shotgun (WGS) entry which is preliminary data.</text>
</comment>
<dbReference type="RefSeq" id="WP_119438887.1">
    <property type="nucleotide sequence ID" value="NZ_QWGR01000009.1"/>
</dbReference>
<dbReference type="OrthoDB" id="1123245at2"/>
<accession>A0A399SWR8</accession>
<dbReference type="Pfam" id="PF13585">
    <property type="entry name" value="CHU_C"/>
    <property type="match status" value="1"/>
</dbReference>
<name>A0A399SWR8_9BACT</name>